<accession>A0ABW0A6T8</accession>
<evidence type="ECO:0000313" key="1">
    <source>
        <dbReference type="EMBL" id="MFC5148085.1"/>
    </source>
</evidence>
<dbReference type="EMBL" id="JBHSKJ010000016">
    <property type="protein sequence ID" value="MFC5148085.1"/>
    <property type="molecule type" value="Genomic_DNA"/>
</dbReference>
<dbReference type="Proteomes" id="UP001596222">
    <property type="component" value="Unassembled WGS sequence"/>
</dbReference>
<proteinExistence type="predicted"/>
<gene>
    <name evidence="1" type="ORF">ACFPP6_25785</name>
</gene>
<sequence length="175" mass="19555">MSRRFVKVYRPEYTNPAIGCPTLHLELRMWLLAMDRMQRGGHAPLGSGELQAILTNDKGEPYSAGRYRQARLSLIKAGQLAPSASARCLLVPHGVASMDAKSAQKREECATHKHNIAWDDAHGDWMFRTMDEARRWEAECDNIARGGSVFPPASWAREVRERASQGVNRLKPSAA</sequence>
<name>A0ABW0A6T8_9ACTN</name>
<dbReference type="RefSeq" id="WP_382046850.1">
    <property type="nucleotide sequence ID" value="NZ_JBHSKJ010000016.1"/>
</dbReference>
<organism evidence="1 2">
    <name type="scientific">Streptomyces aureoversilis</name>
    <dbReference type="NCBI Taxonomy" id="67277"/>
    <lineage>
        <taxon>Bacteria</taxon>
        <taxon>Bacillati</taxon>
        <taxon>Actinomycetota</taxon>
        <taxon>Actinomycetes</taxon>
        <taxon>Kitasatosporales</taxon>
        <taxon>Streptomycetaceae</taxon>
        <taxon>Streptomyces</taxon>
    </lineage>
</organism>
<evidence type="ECO:0000313" key="2">
    <source>
        <dbReference type="Proteomes" id="UP001596222"/>
    </source>
</evidence>
<comment type="caution">
    <text evidence="1">The sequence shown here is derived from an EMBL/GenBank/DDBJ whole genome shotgun (WGS) entry which is preliminary data.</text>
</comment>
<reference evidence="2" key="1">
    <citation type="journal article" date="2019" name="Int. J. Syst. Evol. Microbiol.">
        <title>The Global Catalogue of Microorganisms (GCM) 10K type strain sequencing project: providing services to taxonomists for standard genome sequencing and annotation.</title>
        <authorList>
            <consortium name="The Broad Institute Genomics Platform"/>
            <consortium name="The Broad Institute Genome Sequencing Center for Infectious Disease"/>
            <person name="Wu L."/>
            <person name="Ma J."/>
        </authorList>
    </citation>
    <scope>NUCLEOTIDE SEQUENCE [LARGE SCALE GENOMIC DNA]</scope>
    <source>
        <strain evidence="2">CGMCC 4.1641</strain>
    </source>
</reference>
<keyword evidence="2" id="KW-1185">Reference proteome</keyword>
<protein>
    <submittedName>
        <fullName evidence="1">Uncharacterized protein</fullName>
    </submittedName>
</protein>